<name>A0ACC2J9X9_9PEZI</name>
<dbReference type="EMBL" id="JAPESX010000003">
    <property type="protein sequence ID" value="KAJ8124201.1"/>
    <property type="molecule type" value="Genomic_DNA"/>
</dbReference>
<sequence length="427" mass="45770">MDALGLSTSRSNIACSSIEDLQNHLHQLLAAKTTDTRAEHISPNFELLSHTQFQLAPNPENGPADGPTSDPTQSQQSQQSQQSPIARTVVASETVQNQPADDPVLQKAVAKHISSAIGVVDNSAWTVRQVTRGAQGWQFSYICRDSLQAWNRANAKTPDRPVIGGYSGSGGLDPINLSRPAFDCRGTLTIAFSKSSRGIVVKYEHTLLHKTVTQLVERLAPTPIPVPIASGNNASQRTPKAKRPRPGNDEAGSRKKKTPRAKPPLVDGADGVGGENSSHKKRTPRAKRPPPVEGEDGEGSRKKRRRSGKAPAADMGEPGHGQNTPQSQAQPNGTVGKTGLTGFLNVPPAEAERRRQTAIELLTGRGIEPATLSAEQFNIFANQAPNLQSASLDMLAKSGREFKFNTSGGTNLRYFIRRCASPTIGNC</sequence>
<proteinExistence type="predicted"/>
<keyword evidence="2" id="KW-1185">Reference proteome</keyword>
<evidence type="ECO:0000313" key="2">
    <source>
        <dbReference type="Proteomes" id="UP001153334"/>
    </source>
</evidence>
<reference evidence="1" key="1">
    <citation type="submission" date="2022-11" db="EMBL/GenBank/DDBJ databases">
        <title>Genome Sequence of Nemania bipapillata.</title>
        <authorList>
            <person name="Buettner E."/>
        </authorList>
    </citation>
    <scope>NUCLEOTIDE SEQUENCE</scope>
    <source>
        <strain evidence="1">CP14</strain>
    </source>
</reference>
<organism evidence="1 2">
    <name type="scientific">Nemania bipapillata</name>
    <dbReference type="NCBI Taxonomy" id="110536"/>
    <lineage>
        <taxon>Eukaryota</taxon>
        <taxon>Fungi</taxon>
        <taxon>Dikarya</taxon>
        <taxon>Ascomycota</taxon>
        <taxon>Pezizomycotina</taxon>
        <taxon>Sordariomycetes</taxon>
        <taxon>Xylariomycetidae</taxon>
        <taxon>Xylariales</taxon>
        <taxon>Xylariaceae</taxon>
        <taxon>Nemania</taxon>
    </lineage>
</organism>
<accession>A0ACC2J9X9</accession>
<comment type="caution">
    <text evidence="1">The sequence shown here is derived from an EMBL/GenBank/DDBJ whole genome shotgun (WGS) entry which is preliminary data.</text>
</comment>
<evidence type="ECO:0000313" key="1">
    <source>
        <dbReference type="EMBL" id="KAJ8124201.1"/>
    </source>
</evidence>
<protein>
    <submittedName>
        <fullName evidence="1">Uncharacterized protein</fullName>
    </submittedName>
</protein>
<gene>
    <name evidence="1" type="ORF">ONZ43_g29</name>
</gene>
<dbReference type="Proteomes" id="UP001153334">
    <property type="component" value="Unassembled WGS sequence"/>
</dbReference>